<reference evidence="1 2" key="1">
    <citation type="journal article" date="2020" name="G3 (Bethesda)">
        <title>Improved Reference Genome for Cyclotella cryptica CCMP332, a Model for Cell Wall Morphogenesis, Salinity Adaptation, and Lipid Production in Diatoms (Bacillariophyta).</title>
        <authorList>
            <person name="Roberts W.R."/>
            <person name="Downey K.M."/>
            <person name="Ruck E.C."/>
            <person name="Traller J.C."/>
            <person name="Alverson A.J."/>
        </authorList>
    </citation>
    <scope>NUCLEOTIDE SEQUENCE [LARGE SCALE GENOMIC DNA]</scope>
    <source>
        <strain evidence="1 2">CCMP332</strain>
    </source>
</reference>
<organism evidence="1 2">
    <name type="scientific">Cyclotella cryptica</name>
    <dbReference type="NCBI Taxonomy" id="29204"/>
    <lineage>
        <taxon>Eukaryota</taxon>
        <taxon>Sar</taxon>
        <taxon>Stramenopiles</taxon>
        <taxon>Ochrophyta</taxon>
        <taxon>Bacillariophyta</taxon>
        <taxon>Coscinodiscophyceae</taxon>
        <taxon>Thalassiosirophycidae</taxon>
        <taxon>Stephanodiscales</taxon>
        <taxon>Stephanodiscaceae</taxon>
        <taxon>Cyclotella</taxon>
    </lineage>
</organism>
<dbReference type="EMBL" id="JABMIG020000013">
    <property type="protein sequence ID" value="KAL3803526.1"/>
    <property type="molecule type" value="Genomic_DNA"/>
</dbReference>
<dbReference type="AlphaFoldDB" id="A0ABD3QV89"/>
<dbReference type="Proteomes" id="UP001516023">
    <property type="component" value="Unassembled WGS sequence"/>
</dbReference>
<keyword evidence="2" id="KW-1185">Reference proteome</keyword>
<evidence type="ECO:0000313" key="2">
    <source>
        <dbReference type="Proteomes" id="UP001516023"/>
    </source>
</evidence>
<sequence>MVDMVLSEDEEIIEEECYNVYESELDDAGEDEEPMDLTTQSEISQLRESDYDKKGTAELNVNLKCYGVGQSSIFPISVIDPALNKATCTRYE</sequence>
<evidence type="ECO:0000313" key="1">
    <source>
        <dbReference type="EMBL" id="KAL3803526.1"/>
    </source>
</evidence>
<name>A0ABD3QV89_9STRA</name>
<comment type="caution">
    <text evidence="1">The sequence shown here is derived from an EMBL/GenBank/DDBJ whole genome shotgun (WGS) entry which is preliminary data.</text>
</comment>
<accession>A0ABD3QV89</accession>
<proteinExistence type="predicted"/>
<gene>
    <name evidence="1" type="ORF">HJC23_014074</name>
</gene>
<protein>
    <submittedName>
        <fullName evidence="1">Uncharacterized protein</fullName>
    </submittedName>
</protein>